<dbReference type="Proteomes" id="UP000094455">
    <property type="component" value="Unassembled WGS sequence"/>
</dbReference>
<dbReference type="Gene3D" id="3.40.640.10">
    <property type="entry name" value="Type I PLP-dependent aspartate aminotransferase-like (Major domain)"/>
    <property type="match status" value="1"/>
</dbReference>
<keyword evidence="11" id="KW-0456">Lyase</keyword>
<evidence type="ECO:0000256" key="5">
    <source>
        <dbReference type="ARBA" id="ARBA00022692"/>
    </source>
</evidence>
<evidence type="ECO:0000256" key="3">
    <source>
        <dbReference type="ARBA" id="ARBA00006792"/>
    </source>
</evidence>
<keyword evidence="7" id="KW-0663">Pyridoxal phosphate</keyword>
<evidence type="ECO:0000256" key="8">
    <source>
        <dbReference type="ARBA" id="ARBA00022989"/>
    </source>
</evidence>
<evidence type="ECO:0000256" key="14">
    <source>
        <dbReference type="ARBA" id="ARBA00060555"/>
    </source>
</evidence>
<dbReference type="InterPro" id="IPR001597">
    <property type="entry name" value="ArAA_b-elim_lyase/Thr_aldolase"/>
</dbReference>
<dbReference type="NCBIfam" id="NF041359">
    <property type="entry name" value="GntG_guanitoxin"/>
    <property type="match status" value="1"/>
</dbReference>
<keyword evidence="9 15" id="KW-0496">Mitochondrion</keyword>
<name>A0A1E3NET0_9ASCO</name>
<sequence>MSAVAIEQSNKPQPSATIVDSAWDTALSNAIVKTGLGFGAGVVVSVLLFKRRAFPVWLGVGFGLGRSYAEADSVFRQAGLRKKMTNTEPLYATHNEFRSDTFTVPTRKMLESVLTCTTGDSVYKEDQDCLDLEDKVARLCGKEAALFCSSGTMSNQIGLRANLFQPPHSILCDYRAHVYTHEAGGLATLSQAMVTPVIPANGDYLTLDDILDNYIPDDGDIHMAPTKVISLENTLHGIITPYEEIKKISAWCQENDIKFHCDGARLWNAAAETGISMFDYCTLFDSVSLCLSKSIGAPYGSILVGSRKFIEKCNHFKKQNGGGIRQAGMLARMASIAIDDNFSKLQISHSYAKDFGRFCQEQGIPLESPVDSSFVFLDYKKVKINPHVYELASKKYNVKTMGNRVAFHYQNSPESIENLKLALLEAYKDSLVNPYYTKGASKLYRSSSSGSDHTLVEMNAIAERKARN</sequence>
<keyword evidence="6 15" id="KW-0999">Mitochondrion inner membrane</keyword>
<dbReference type="InterPro" id="IPR015424">
    <property type="entry name" value="PyrdxlP-dep_Trfase"/>
</dbReference>
<evidence type="ECO:0000313" key="17">
    <source>
        <dbReference type="EMBL" id="ODQ44606.1"/>
    </source>
</evidence>
<evidence type="ECO:0000256" key="2">
    <source>
        <dbReference type="ARBA" id="ARBA00002689"/>
    </source>
</evidence>
<dbReference type="InterPro" id="IPR007512">
    <property type="entry name" value="Mic10"/>
</dbReference>
<reference evidence="17 18" key="1">
    <citation type="journal article" date="2016" name="Proc. Natl. Acad. Sci. U.S.A.">
        <title>Comparative genomics of biotechnologically important yeasts.</title>
        <authorList>
            <person name="Riley R."/>
            <person name="Haridas S."/>
            <person name="Wolfe K.H."/>
            <person name="Lopes M.R."/>
            <person name="Hittinger C.T."/>
            <person name="Goeker M."/>
            <person name="Salamov A.A."/>
            <person name="Wisecaver J.H."/>
            <person name="Long T.M."/>
            <person name="Calvey C.H."/>
            <person name="Aerts A.L."/>
            <person name="Barry K.W."/>
            <person name="Choi C."/>
            <person name="Clum A."/>
            <person name="Coughlan A.Y."/>
            <person name="Deshpande S."/>
            <person name="Douglass A.P."/>
            <person name="Hanson S.J."/>
            <person name="Klenk H.-P."/>
            <person name="LaButti K.M."/>
            <person name="Lapidus A."/>
            <person name="Lindquist E.A."/>
            <person name="Lipzen A.M."/>
            <person name="Meier-Kolthoff J.P."/>
            <person name="Ohm R.A."/>
            <person name="Otillar R.P."/>
            <person name="Pangilinan J.L."/>
            <person name="Peng Y."/>
            <person name="Rokas A."/>
            <person name="Rosa C.A."/>
            <person name="Scheuner C."/>
            <person name="Sibirny A.A."/>
            <person name="Slot J.C."/>
            <person name="Stielow J.B."/>
            <person name="Sun H."/>
            <person name="Kurtzman C.P."/>
            <person name="Blackwell M."/>
            <person name="Grigoriev I.V."/>
            <person name="Jeffries T.W."/>
        </authorList>
    </citation>
    <scope>NUCLEOTIDE SEQUENCE [LARGE SCALE GENOMIC DNA]</scope>
    <source>
        <strain evidence="17 18">NRRL Y-2026</strain>
    </source>
</reference>
<comment type="pathway">
    <text evidence="14">Amino-acid degradation; L-threonine degradation via aldolase pathway; acetaldehyde and glycine from L-threonine: step 1/1.</text>
</comment>
<dbReference type="InterPro" id="IPR015421">
    <property type="entry name" value="PyrdxlP-dep_Trfase_major"/>
</dbReference>
<comment type="catalytic activity">
    <reaction evidence="13">
        <text>L-allo-threonine = acetaldehyde + glycine</text>
        <dbReference type="Rhea" id="RHEA:26209"/>
        <dbReference type="ChEBI" id="CHEBI:15343"/>
        <dbReference type="ChEBI" id="CHEBI:57305"/>
        <dbReference type="ChEBI" id="CHEBI:58585"/>
        <dbReference type="EC" id="4.1.2.48"/>
    </reaction>
</comment>
<gene>
    <name evidence="17" type="ORF">PICMEDRAFT_79272</name>
</gene>
<dbReference type="PANTHER" id="PTHR48097:SF9">
    <property type="entry name" value="L-THREONINE ALDOLASE"/>
    <property type="match status" value="1"/>
</dbReference>
<dbReference type="EMBL" id="KV454006">
    <property type="protein sequence ID" value="ODQ44606.1"/>
    <property type="molecule type" value="Genomic_DNA"/>
</dbReference>
<keyword evidence="5" id="KW-0812">Transmembrane</keyword>
<dbReference type="OrthoDB" id="10261951at2759"/>
<dbReference type="GeneID" id="30181655"/>
<protein>
    <recommendedName>
        <fullName evidence="15">MICOS complex subunit MIC10</fullName>
    </recommendedName>
</protein>
<comment type="similarity">
    <text evidence="3 15">Belongs to the MICOS complex subunit Mic10 family.</text>
</comment>
<evidence type="ECO:0000256" key="12">
    <source>
        <dbReference type="ARBA" id="ARBA00050410"/>
    </source>
</evidence>
<evidence type="ECO:0000313" key="18">
    <source>
        <dbReference type="Proteomes" id="UP000094455"/>
    </source>
</evidence>
<comment type="subunit">
    <text evidence="15">Component of the mitochondrial contact site and cristae organizing system (MICOS) complex.</text>
</comment>
<dbReference type="RefSeq" id="XP_019015719.1">
    <property type="nucleotide sequence ID" value="XM_019164968.1"/>
</dbReference>
<dbReference type="InterPro" id="IPR023603">
    <property type="entry name" value="Low_specificity_L-TA-like"/>
</dbReference>
<feature type="domain" description="Aromatic amino acid beta-eliminating lyase/threonine aldolase" evidence="16">
    <location>
        <begin position="96"/>
        <end position="378"/>
    </location>
</feature>
<dbReference type="STRING" id="763406.A0A1E3NET0"/>
<keyword evidence="18" id="KW-1185">Reference proteome</keyword>
<dbReference type="PANTHER" id="PTHR48097">
    <property type="entry name" value="L-THREONINE ALDOLASE-RELATED"/>
    <property type="match status" value="1"/>
</dbReference>
<dbReference type="GO" id="GO:0006545">
    <property type="term" value="P:glycine biosynthetic process"/>
    <property type="evidence" value="ECO:0007669"/>
    <property type="project" value="TreeGrafter"/>
</dbReference>
<comment type="cofactor">
    <cofactor evidence="1">
        <name>pyridoxal 5'-phosphate</name>
        <dbReference type="ChEBI" id="CHEBI:597326"/>
    </cofactor>
</comment>
<evidence type="ECO:0000256" key="11">
    <source>
        <dbReference type="ARBA" id="ARBA00023239"/>
    </source>
</evidence>
<dbReference type="SUPFAM" id="SSF53383">
    <property type="entry name" value="PLP-dependent transferases"/>
    <property type="match status" value="1"/>
</dbReference>
<dbReference type="Pfam" id="PF04418">
    <property type="entry name" value="DUF543"/>
    <property type="match status" value="1"/>
</dbReference>
<dbReference type="FunFam" id="3.40.640.10:FF:000030">
    <property type="entry name" value="Low-specificity L-threonine aldolase"/>
    <property type="match status" value="1"/>
</dbReference>
<comment type="similarity">
    <text evidence="4">Belongs to the threonine aldolase family.</text>
</comment>
<dbReference type="GO" id="GO:0008732">
    <property type="term" value="F:L-allo-threonine aldolase activity"/>
    <property type="evidence" value="ECO:0007669"/>
    <property type="project" value="TreeGrafter"/>
</dbReference>
<evidence type="ECO:0000259" key="16">
    <source>
        <dbReference type="Pfam" id="PF01212"/>
    </source>
</evidence>
<dbReference type="AlphaFoldDB" id="A0A1E3NET0"/>
<evidence type="ECO:0000256" key="1">
    <source>
        <dbReference type="ARBA" id="ARBA00001933"/>
    </source>
</evidence>
<keyword evidence="10" id="KW-0472">Membrane</keyword>
<dbReference type="Pfam" id="PF01212">
    <property type="entry name" value="Beta_elim_lyase"/>
    <property type="match status" value="1"/>
</dbReference>
<dbReference type="GO" id="GO:0005829">
    <property type="term" value="C:cytosol"/>
    <property type="evidence" value="ECO:0007669"/>
    <property type="project" value="TreeGrafter"/>
</dbReference>
<evidence type="ECO:0000256" key="13">
    <source>
        <dbReference type="ARBA" id="ARBA00050939"/>
    </source>
</evidence>
<dbReference type="GO" id="GO:0061617">
    <property type="term" value="C:MICOS complex"/>
    <property type="evidence" value="ECO:0007669"/>
    <property type="project" value="UniProtKB-UniRule"/>
</dbReference>
<keyword evidence="8" id="KW-1133">Transmembrane helix</keyword>
<comment type="catalytic activity">
    <reaction evidence="12">
        <text>L-threonine = acetaldehyde + glycine</text>
        <dbReference type="Rhea" id="RHEA:19625"/>
        <dbReference type="ChEBI" id="CHEBI:15343"/>
        <dbReference type="ChEBI" id="CHEBI:57305"/>
        <dbReference type="ChEBI" id="CHEBI:57926"/>
        <dbReference type="EC" id="4.1.2.48"/>
    </reaction>
</comment>
<evidence type="ECO:0000256" key="6">
    <source>
        <dbReference type="ARBA" id="ARBA00022792"/>
    </source>
</evidence>
<dbReference type="GO" id="GO:0006567">
    <property type="term" value="P:L-threonine catabolic process"/>
    <property type="evidence" value="ECO:0007669"/>
    <property type="project" value="TreeGrafter"/>
</dbReference>
<evidence type="ECO:0000256" key="9">
    <source>
        <dbReference type="ARBA" id="ARBA00023128"/>
    </source>
</evidence>
<comment type="function">
    <text evidence="2 15">Component of the MICOS complex, a large protein complex of the mitochondrial inner membrane that plays crucial roles in the maintenance of crista junctions, inner membrane architecture, and formation of contact sites to the outer membrane.</text>
</comment>
<accession>A0A1E3NET0</accession>
<evidence type="ECO:0000256" key="10">
    <source>
        <dbReference type="ARBA" id="ARBA00023136"/>
    </source>
</evidence>
<evidence type="ECO:0000256" key="15">
    <source>
        <dbReference type="RuleBase" id="RU363011"/>
    </source>
</evidence>
<comment type="subcellular location">
    <subcellularLocation>
        <location evidence="15">Mitochondrion inner membrane</location>
        <topology evidence="15">Single-pass membrane protein</topology>
    </subcellularLocation>
</comment>
<evidence type="ECO:0000256" key="4">
    <source>
        <dbReference type="ARBA" id="ARBA00006966"/>
    </source>
</evidence>
<dbReference type="CDD" id="cd06502">
    <property type="entry name" value="TA_like"/>
    <property type="match status" value="1"/>
</dbReference>
<evidence type="ECO:0000256" key="7">
    <source>
        <dbReference type="ARBA" id="ARBA00022898"/>
    </source>
</evidence>
<organism evidence="17 18">
    <name type="scientific">Pichia membranifaciens NRRL Y-2026</name>
    <dbReference type="NCBI Taxonomy" id="763406"/>
    <lineage>
        <taxon>Eukaryota</taxon>
        <taxon>Fungi</taxon>
        <taxon>Dikarya</taxon>
        <taxon>Ascomycota</taxon>
        <taxon>Saccharomycotina</taxon>
        <taxon>Pichiomycetes</taxon>
        <taxon>Pichiales</taxon>
        <taxon>Pichiaceae</taxon>
        <taxon>Pichia</taxon>
    </lineage>
</organism>
<proteinExistence type="inferred from homology"/>